<dbReference type="Pfam" id="PF24536">
    <property type="entry name" value="NXPE4_C"/>
    <property type="match status" value="1"/>
</dbReference>
<dbReference type="InterPro" id="IPR026845">
    <property type="entry name" value="NXPH/NXPE"/>
</dbReference>
<dbReference type="Proteomes" id="UP000694865">
    <property type="component" value="Unplaced"/>
</dbReference>
<sequence length="563" mass="65595">MAFTEQFGESEDDNYEWEAILGEHFDEDNDNLSQMTKTFKKTILQSFNASKENYFNKNNFSKTFLHQINLDPQTWNRTTQNQSFLCTTAEINLSSAKTSRFYLYNTTGKDGVTQGDYVHIVIETRNARDKRRNVGGDFFFGVMKNTKLKKSTSGRVIDYNNGTYSVYFYASWHGSAEILITLWYTKEAIQWIDTMYKPRERHVEWDGIFTHANKTEHSRCYVVRNEIYLNKCEYRNKNALGDTVFACDKPPTLPCESLEQARANGESVENSIKTRLRPDQEILFKSPYLTSAVGSPLTIMIKDNSKQLKKDLDDRLSCTSGFPTLMSTGFWETESRWISLACKTSHWTETTAGECLRGKTVYLLGDSTMRQWHESMTDLMDVNNISRSNLRHFWRGTEYNISLVFNFHPIMIGSKYNSFWKQKFSADVIDEIEDCNAAIVLSLTYHFCTWTKESYIERLNHVRRAIIRLQARCPDTVVMIKSSHPRDHNNWKGHIHSSDWTLFDMNRILSEIFSDIGVKYIDIWDMSLSHFHKNNVHMPLETVIRQQIDLMLSFVCPAHISSK</sequence>
<proteinExistence type="inferred from homology"/>
<evidence type="ECO:0000313" key="3">
    <source>
        <dbReference type="Proteomes" id="UP000694865"/>
    </source>
</evidence>
<protein>
    <submittedName>
        <fullName evidence="4">NXPE family member 4-like</fullName>
    </submittedName>
</protein>
<dbReference type="SUPFAM" id="SSF52266">
    <property type="entry name" value="SGNH hydrolase"/>
    <property type="match status" value="1"/>
</dbReference>
<reference evidence="4" key="1">
    <citation type="submission" date="2025-08" db="UniProtKB">
        <authorList>
            <consortium name="RefSeq"/>
        </authorList>
    </citation>
    <scope>IDENTIFICATION</scope>
    <source>
        <tissue evidence="4">Testes</tissue>
    </source>
</reference>
<keyword evidence="3" id="KW-1185">Reference proteome</keyword>
<dbReference type="Gene3D" id="3.40.50.1110">
    <property type="entry name" value="SGNH hydrolase"/>
    <property type="match status" value="1"/>
</dbReference>
<dbReference type="SUPFAM" id="SSF81296">
    <property type="entry name" value="E set domains"/>
    <property type="match status" value="1"/>
</dbReference>
<dbReference type="Pfam" id="PF06312">
    <property type="entry name" value="Neurexophilin"/>
    <property type="match status" value="1"/>
</dbReference>
<evidence type="ECO:0000259" key="2">
    <source>
        <dbReference type="Pfam" id="PF24536"/>
    </source>
</evidence>
<dbReference type="GeneID" id="102805073"/>
<dbReference type="InterPro" id="IPR057106">
    <property type="entry name" value="NXPE4_C"/>
</dbReference>
<evidence type="ECO:0000256" key="1">
    <source>
        <dbReference type="ARBA" id="ARBA00005431"/>
    </source>
</evidence>
<organism evidence="3 4">
    <name type="scientific">Saccoglossus kowalevskii</name>
    <name type="common">Acorn worm</name>
    <dbReference type="NCBI Taxonomy" id="10224"/>
    <lineage>
        <taxon>Eukaryota</taxon>
        <taxon>Metazoa</taxon>
        <taxon>Hemichordata</taxon>
        <taxon>Enteropneusta</taxon>
        <taxon>Harrimaniidae</taxon>
        <taxon>Saccoglossus</taxon>
    </lineage>
</organism>
<comment type="similarity">
    <text evidence="1">Belongs to the NXPE family.</text>
</comment>
<dbReference type="PANTHER" id="PTHR16165">
    <property type="entry name" value="NXPE FAMILY MEMBER"/>
    <property type="match status" value="1"/>
</dbReference>
<feature type="domain" description="NXPE C-terminal" evidence="2">
    <location>
        <begin position="337"/>
        <end position="556"/>
    </location>
</feature>
<accession>A0ABM0MXP4</accession>
<gene>
    <name evidence="4" type="primary">LOC102805073</name>
</gene>
<dbReference type="InterPro" id="IPR014756">
    <property type="entry name" value="Ig_E-set"/>
</dbReference>
<name>A0ABM0MXP4_SACKO</name>
<dbReference type="RefSeq" id="XP_006824785.1">
    <property type="nucleotide sequence ID" value="XM_006824722.1"/>
</dbReference>
<dbReference type="InterPro" id="IPR036514">
    <property type="entry name" value="SGNH_hydro_sf"/>
</dbReference>
<dbReference type="PANTHER" id="PTHR16165:SF5">
    <property type="entry name" value="NXPE FAMILY MEMBER 3"/>
    <property type="match status" value="1"/>
</dbReference>
<evidence type="ECO:0000313" key="4">
    <source>
        <dbReference type="RefSeq" id="XP_006824785.1"/>
    </source>
</evidence>